<dbReference type="RefSeq" id="XP_054838264.1">
    <property type="nucleotide sequence ID" value="XM_054982289.1"/>
</dbReference>
<dbReference type="SMART" id="SM00832">
    <property type="entry name" value="C8"/>
    <property type="match status" value="1"/>
</dbReference>
<dbReference type="GO" id="GO:0016020">
    <property type="term" value="C:membrane"/>
    <property type="evidence" value="ECO:0007669"/>
    <property type="project" value="InterPro"/>
</dbReference>
<proteinExistence type="predicted"/>
<dbReference type="Pfam" id="PF08742">
    <property type="entry name" value="C8"/>
    <property type="match status" value="1"/>
</dbReference>
<dbReference type="KEGG" id="emc:129331782"/>
<dbReference type="SMART" id="SM00137">
    <property type="entry name" value="MAM"/>
    <property type="match status" value="1"/>
</dbReference>
<evidence type="ECO:0000313" key="3">
    <source>
        <dbReference type="RefSeq" id="XP_054838264.1"/>
    </source>
</evidence>
<dbReference type="InterPro" id="IPR013320">
    <property type="entry name" value="ConA-like_dom_sf"/>
</dbReference>
<dbReference type="SUPFAM" id="SSF49899">
    <property type="entry name" value="Concanavalin A-like lectins/glucanases"/>
    <property type="match status" value="1"/>
</dbReference>
<name>A0AA97L0Y2_EUBMA</name>
<keyword evidence="2" id="KW-1185">Reference proteome</keyword>
<dbReference type="Pfam" id="PF00629">
    <property type="entry name" value="MAM"/>
    <property type="match status" value="1"/>
</dbReference>
<dbReference type="InterPro" id="IPR051560">
    <property type="entry name" value="MAM_domain-containing"/>
</dbReference>
<reference evidence="3" key="1">
    <citation type="submission" date="2025-08" db="UniProtKB">
        <authorList>
            <consortium name="RefSeq"/>
        </authorList>
    </citation>
    <scope>IDENTIFICATION</scope>
    <source>
        <tissue evidence="3">Blood</tissue>
    </source>
</reference>
<dbReference type="InterPro" id="IPR000998">
    <property type="entry name" value="MAM_dom"/>
</dbReference>
<protein>
    <submittedName>
        <fullName evidence="3">MAM domain-containing protein 2-like</fullName>
    </submittedName>
</protein>
<feature type="domain" description="MAM" evidence="1">
    <location>
        <begin position="107"/>
        <end position="265"/>
    </location>
</feature>
<dbReference type="CDD" id="cd06263">
    <property type="entry name" value="MAM"/>
    <property type="match status" value="1"/>
</dbReference>
<organism evidence="2 3">
    <name type="scientific">Eublepharis macularius</name>
    <name type="common">Leopard gecko</name>
    <name type="synonym">Cyrtodactylus macularius</name>
    <dbReference type="NCBI Taxonomy" id="481883"/>
    <lineage>
        <taxon>Eukaryota</taxon>
        <taxon>Metazoa</taxon>
        <taxon>Chordata</taxon>
        <taxon>Craniata</taxon>
        <taxon>Vertebrata</taxon>
        <taxon>Euteleostomi</taxon>
        <taxon>Lepidosauria</taxon>
        <taxon>Squamata</taxon>
        <taxon>Bifurcata</taxon>
        <taxon>Gekkota</taxon>
        <taxon>Eublepharidae</taxon>
        <taxon>Eublepharinae</taxon>
        <taxon>Eublepharis</taxon>
    </lineage>
</organism>
<dbReference type="PRINTS" id="PR00020">
    <property type="entry name" value="MAMDOMAIN"/>
</dbReference>
<gene>
    <name evidence="3" type="primary">LOC129331782</name>
</gene>
<accession>A0AA97L0Y2</accession>
<dbReference type="GeneID" id="129331782"/>
<sequence length="275" mass="30702">MVMADKDWQCDPELRVPRECSPASRERYKEACKGISDPSGPFGSCYWKVHPENYFESCLLDQCNTGGSSQHCRRSFEAYVAACEHAGIYIANWWTDTLCAPPAQCDFSCSFDTDLCSWTQSAYDNFDWIQHKGPTPSRRTGPPSDHTTGEGHYIYIEGDNAMEGDVAHLVSPTCTSPGPFCFRFWYHLYGAATLMSLRVYVVPEGGERKMLWIATGRKGDRWLQANVTVPDAGRLQVIVEGMRGEDFLCDAAVDDISTTPGRCRGENPEATKSAF</sequence>
<dbReference type="Gene3D" id="2.60.120.200">
    <property type="match status" value="1"/>
</dbReference>
<dbReference type="Proteomes" id="UP001190640">
    <property type="component" value="Chromosome 6"/>
</dbReference>
<evidence type="ECO:0000313" key="2">
    <source>
        <dbReference type="Proteomes" id="UP001190640"/>
    </source>
</evidence>
<dbReference type="PANTHER" id="PTHR23282:SF142">
    <property type="entry name" value="MAM DOMAIN-CONTAINING PROTEIN"/>
    <property type="match status" value="1"/>
</dbReference>
<dbReference type="PANTHER" id="PTHR23282">
    <property type="entry name" value="APICAL ENDOSOMAL GLYCOPROTEIN PRECURSOR"/>
    <property type="match status" value="1"/>
</dbReference>
<dbReference type="AlphaFoldDB" id="A0AA97L0Y2"/>
<dbReference type="PROSITE" id="PS50060">
    <property type="entry name" value="MAM_2"/>
    <property type="match status" value="1"/>
</dbReference>
<evidence type="ECO:0000259" key="1">
    <source>
        <dbReference type="PROSITE" id="PS50060"/>
    </source>
</evidence>
<dbReference type="InterPro" id="IPR014853">
    <property type="entry name" value="VWF/SSPO/ZAN-like_Cys-rich_dom"/>
</dbReference>